<dbReference type="PANTHER" id="PTHR35191:SF1">
    <property type="entry name" value="PROPHAGE SIDE TAIL FIBER PROTEIN HOMOLOG STFQ-RELATED"/>
    <property type="match status" value="1"/>
</dbReference>
<dbReference type="Pfam" id="PF12571">
    <property type="entry name" value="Phage_tail_fib"/>
    <property type="match status" value="1"/>
</dbReference>
<dbReference type="CDD" id="cd19958">
    <property type="entry name" value="pyocin_knob"/>
    <property type="match status" value="1"/>
</dbReference>
<name>A0AAU7KE85_9GAMM</name>
<dbReference type="InterPro" id="IPR051934">
    <property type="entry name" value="Phage_Tail_Fiber_Structural"/>
</dbReference>
<dbReference type="RefSeq" id="WP_348826790.1">
    <property type="nucleotide sequence ID" value="NZ_CP098827.1"/>
</dbReference>
<dbReference type="Gene3D" id="2.60.40.3940">
    <property type="match status" value="1"/>
</dbReference>
<dbReference type="PANTHER" id="PTHR35191">
    <property type="entry name" value="PROPHAGE SIDE TAIL FIBER PROTEIN HOMOLOG STFQ-RELATED"/>
    <property type="match status" value="1"/>
</dbReference>
<dbReference type="EMBL" id="CP098827">
    <property type="protein sequence ID" value="XBO69757.1"/>
    <property type="molecule type" value="Genomic_DNA"/>
</dbReference>
<evidence type="ECO:0000259" key="2">
    <source>
        <dbReference type="Pfam" id="PF21882"/>
    </source>
</evidence>
<reference evidence="3" key="1">
    <citation type="submission" date="2022-06" db="EMBL/GenBank/DDBJ databases">
        <title>A novel DMS-producing enzyme.</title>
        <authorList>
            <person name="Zhang Y."/>
        </authorList>
    </citation>
    <scope>NUCLEOTIDE SEQUENCE</scope>
    <source>
        <strain evidence="3">RT37</strain>
    </source>
</reference>
<dbReference type="InterPro" id="IPR054075">
    <property type="entry name" value="Gp53-like_C"/>
</dbReference>
<accession>A0AAU7KE85</accession>
<evidence type="ECO:0000259" key="1">
    <source>
        <dbReference type="Pfam" id="PF12571"/>
    </source>
</evidence>
<dbReference type="InterPro" id="IPR022225">
    <property type="entry name" value="Phage_tail_fibre_N"/>
</dbReference>
<feature type="domain" description="Putative tail fiber protein gp53-like C-terminal" evidence="2">
    <location>
        <begin position="415"/>
        <end position="494"/>
    </location>
</feature>
<protein>
    <submittedName>
        <fullName evidence="3">Phage tail protein</fullName>
    </submittedName>
</protein>
<dbReference type="AlphaFoldDB" id="A0AAU7KE85"/>
<organism evidence="3">
    <name type="scientific">Halomonas sp. RT37</name>
    <dbReference type="NCBI Taxonomy" id="2950872"/>
    <lineage>
        <taxon>Bacteria</taxon>
        <taxon>Pseudomonadati</taxon>
        <taxon>Pseudomonadota</taxon>
        <taxon>Gammaproteobacteria</taxon>
        <taxon>Oceanospirillales</taxon>
        <taxon>Halomonadaceae</taxon>
        <taxon>Halomonas</taxon>
    </lineage>
</organism>
<gene>
    <name evidence="3" type="ORF">NFG58_14125</name>
</gene>
<proteinExistence type="predicted"/>
<dbReference type="Pfam" id="PF21882">
    <property type="entry name" value="Gp53-like_C"/>
    <property type="match status" value="1"/>
</dbReference>
<feature type="domain" description="Phage tail fibre protein N-terminal" evidence="1">
    <location>
        <begin position="3"/>
        <end position="149"/>
    </location>
</feature>
<sequence>MPSFYTLPTALGEAKIANAIALGTQVNISELAVGDGGGSLPTPDSDRTALVNELRRAPINRIEVDDENPNWIVVEQILPPDVGGWTVRELGLLDDDGNLIAYGNYPETYKPVLSEGSGRTQTIRFVMQVSDTAAVTLKVDPSVVLATRQYVDDADHAHAESRNHPAATESAQGMIQRATSVQALAGSDNSRAMTPARVHEAFLQFGLGEVKVSSNWDSINKTGFYTNQSSGQQETPLAVDSLNVIHIESGDNATQTCFRSRSDGVQSWIRARSQSVWGPWVEIFHSGNLKAATDEIKGIVELATSQETIAGSDIHRAVHSAGTKAAIDDRVANQEMVDSGSNDAKFVTPKKLKAWAGSWVKQASETVTGMLKVATQAEADAGTDDSVAVTPKKLRWGVSYSLGKTGYLVLPSWLGGVILQWKEGGASVQETSFSDTFPIAFPNNFWVATVTDLSVTDSTNSSSPKTFEYISKTQYRVWQTTSAPTQHYLIAIGN</sequence>
<evidence type="ECO:0000313" key="3">
    <source>
        <dbReference type="EMBL" id="XBO69757.1"/>
    </source>
</evidence>